<organism evidence="2 3">
    <name type="scientific">Massariosphaeria phaeospora</name>
    <dbReference type="NCBI Taxonomy" id="100035"/>
    <lineage>
        <taxon>Eukaryota</taxon>
        <taxon>Fungi</taxon>
        <taxon>Dikarya</taxon>
        <taxon>Ascomycota</taxon>
        <taxon>Pezizomycotina</taxon>
        <taxon>Dothideomycetes</taxon>
        <taxon>Pleosporomycetidae</taxon>
        <taxon>Pleosporales</taxon>
        <taxon>Pleosporales incertae sedis</taxon>
        <taxon>Massariosphaeria</taxon>
    </lineage>
</organism>
<reference evidence="2 3" key="1">
    <citation type="submission" date="2020-01" db="EMBL/GenBank/DDBJ databases">
        <authorList>
            <consortium name="DOE Joint Genome Institute"/>
            <person name="Haridas S."/>
            <person name="Albert R."/>
            <person name="Binder M."/>
            <person name="Bloem J."/>
            <person name="Labutti K."/>
            <person name="Salamov A."/>
            <person name="Andreopoulos B."/>
            <person name="Baker S.E."/>
            <person name="Barry K."/>
            <person name="Bills G."/>
            <person name="Bluhm B.H."/>
            <person name="Cannon C."/>
            <person name="Castanera R."/>
            <person name="Culley D.E."/>
            <person name="Daum C."/>
            <person name="Ezra D."/>
            <person name="Gonzalez J.B."/>
            <person name="Henrissat B."/>
            <person name="Kuo A."/>
            <person name="Liang C."/>
            <person name="Lipzen A."/>
            <person name="Lutzoni F."/>
            <person name="Magnuson J."/>
            <person name="Mondo S."/>
            <person name="Nolan M."/>
            <person name="Ohm R."/>
            <person name="Pangilinan J."/>
            <person name="Park H.-J.H."/>
            <person name="Ramirez L."/>
            <person name="Alfaro M."/>
            <person name="Sun H."/>
            <person name="Tritt A."/>
            <person name="Yoshinaga Y."/>
            <person name="Zwiers L.-H.L."/>
            <person name="Turgeon B.G."/>
            <person name="Goodwin S.B."/>
            <person name="Spatafora J.W."/>
            <person name="Crous P.W."/>
            <person name="Grigoriev I.V."/>
        </authorList>
    </citation>
    <scope>NUCLEOTIDE SEQUENCE [LARGE SCALE GENOMIC DNA]</scope>
    <source>
        <strain evidence="2 3">CBS 611.86</strain>
    </source>
</reference>
<evidence type="ECO:0000256" key="1">
    <source>
        <dbReference type="SAM" id="MobiDB-lite"/>
    </source>
</evidence>
<feature type="non-terminal residue" evidence="2">
    <location>
        <position position="1"/>
    </location>
</feature>
<feature type="region of interest" description="Disordered" evidence="1">
    <location>
        <begin position="1"/>
        <end position="29"/>
    </location>
</feature>
<evidence type="ECO:0000313" key="3">
    <source>
        <dbReference type="Proteomes" id="UP000481861"/>
    </source>
</evidence>
<dbReference type="OrthoDB" id="2823490at2759"/>
<evidence type="ECO:0008006" key="4">
    <source>
        <dbReference type="Google" id="ProtNLM"/>
    </source>
</evidence>
<dbReference type="EMBL" id="JAADJZ010000017">
    <property type="protein sequence ID" value="KAF2869214.1"/>
    <property type="molecule type" value="Genomic_DNA"/>
</dbReference>
<dbReference type="Proteomes" id="UP000481861">
    <property type="component" value="Unassembled WGS sequence"/>
</dbReference>
<feature type="compositionally biased region" description="Polar residues" evidence="1">
    <location>
        <begin position="15"/>
        <end position="29"/>
    </location>
</feature>
<feature type="region of interest" description="Disordered" evidence="1">
    <location>
        <begin position="57"/>
        <end position="99"/>
    </location>
</feature>
<feature type="compositionally biased region" description="Basic and acidic residues" evidence="1">
    <location>
        <begin position="71"/>
        <end position="82"/>
    </location>
</feature>
<keyword evidence="3" id="KW-1185">Reference proteome</keyword>
<evidence type="ECO:0000313" key="2">
    <source>
        <dbReference type="EMBL" id="KAF2869214.1"/>
    </source>
</evidence>
<feature type="compositionally biased region" description="Polar residues" evidence="1">
    <location>
        <begin position="57"/>
        <end position="67"/>
    </location>
</feature>
<accession>A0A7C8I2M4</accession>
<protein>
    <recommendedName>
        <fullName evidence="4">F-box domain-containing protein</fullName>
    </recommendedName>
</protein>
<proteinExistence type="predicted"/>
<gene>
    <name evidence="2" type="ORF">BDV95DRAFT_578610</name>
</gene>
<dbReference type="AlphaFoldDB" id="A0A7C8I2M4"/>
<sequence>THHLSPISHNECINKPTSTSLSSNQSPTLTMPSLMSLPRELRDQIIDLALTPVQPPTIRTLNASTGTIEEAPTRKPDDDKISSSDSIFRPPEEHTQPARNAYRPQALGLLCANSQLNAEVLERAERQPQTCIVDWVVLDAVYEVRTWIAIPISTRSALDCVEINIRCYGWSNIDVDDAVTRAVYSLLEYAGNLLTFGCTGAGDPYCDDSIQQYWYPRMPACSKRLRISIDTQASPAADLPFLRKVASFFKYRL</sequence>
<name>A0A7C8I2M4_9PLEO</name>
<comment type="caution">
    <text evidence="2">The sequence shown here is derived from an EMBL/GenBank/DDBJ whole genome shotgun (WGS) entry which is preliminary data.</text>
</comment>